<proteinExistence type="predicted"/>
<feature type="compositionally biased region" description="Basic residues" evidence="1">
    <location>
        <begin position="121"/>
        <end position="132"/>
    </location>
</feature>
<protein>
    <submittedName>
        <fullName evidence="2">Uncharacterized protein</fullName>
    </submittedName>
</protein>
<sequence length="132" mass="15263">MIERMDTPGTRAEFERRFHLLREQIESGKLRFAHGMKMSEVGLREVQYLPNGRLDLLSINEFARLHANMAAQMEDMQGRIPQGPNTGSDVDCNETKPANNKKESKRKRKATPKTIKDGQKKTRTPKKKRKKK</sequence>
<dbReference type="EMBL" id="LAZR01033380">
    <property type="protein sequence ID" value="KKL48253.1"/>
    <property type="molecule type" value="Genomic_DNA"/>
</dbReference>
<accession>A0A0F9CG13</accession>
<dbReference type="NCBIfam" id="NF041811">
    <property type="entry name" value="Avs1c"/>
    <property type="match status" value="1"/>
</dbReference>
<gene>
    <name evidence="2" type="ORF">LCGC14_2327360</name>
</gene>
<name>A0A0F9CG13_9ZZZZ</name>
<evidence type="ECO:0000256" key="1">
    <source>
        <dbReference type="SAM" id="MobiDB-lite"/>
    </source>
</evidence>
<feature type="region of interest" description="Disordered" evidence="1">
    <location>
        <begin position="73"/>
        <end position="132"/>
    </location>
</feature>
<reference evidence="2" key="1">
    <citation type="journal article" date="2015" name="Nature">
        <title>Complex archaea that bridge the gap between prokaryotes and eukaryotes.</title>
        <authorList>
            <person name="Spang A."/>
            <person name="Saw J.H."/>
            <person name="Jorgensen S.L."/>
            <person name="Zaremba-Niedzwiedzka K."/>
            <person name="Martijn J."/>
            <person name="Lind A.E."/>
            <person name="van Eijk R."/>
            <person name="Schleper C."/>
            <person name="Guy L."/>
            <person name="Ettema T.J."/>
        </authorList>
    </citation>
    <scope>NUCLEOTIDE SEQUENCE</scope>
</reference>
<dbReference type="AlphaFoldDB" id="A0A0F9CG13"/>
<evidence type="ECO:0000313" key="2">
    <source>
        <dbReference type="EMBL" id="KKL48253.1"/>
    </source>
</evidence>
<comment type="caution">
    <text evidence="2">The sequence shown here is derived from an EMBL/GenBank/DDBJ whole genome shotgun (WGS) entry which is preliminary data.</text>
</comment>
<organism evidence="2">
    <name type="scientific">marine sediment metagenome</name>
    <dbReference type="NCBI Taxonomy" id="412755"/>
    <lineage>
        <taxon>unclassified sequences</taxon>
        <taxon>metagenomes</taxon>
        <taxon>ecological metagenomes</taxon>
    </lineage>
</organism>